<evidence type="ECO:0000256" key="3">
    <source>
        <dbReference type="PROSITE-ProRule" id="PRU00023"/>
    </source>
</evidence>
<dbReference type="SMART" id="SM00248">
    <property type="entry name" value="ANK"/>
    <property type="match status" value="12"/>
</dbReference>
<dbReference type="InterPro" id="IPR036770">
    <property type="entry name" value="Ankyrin_rpt-contain_sf"/>
</dbReference>
<dbReference type="PANTHER" id="PTHR24198">
    <property type="entry name" value="ANKYRIN REPEAT AND PROTEIN KINASE DOMAIN-CONTAINING PROTEIN"/>
    <property type="match status" value="1"/>
</dbReference>
<dbReference type="Proteomes" id="UP000184188">
    <property type="component" value="Unassembled WGS sequence"/>
</dbReference>
<dbReference type="GeneID" id="34616877"/>
<evidence type="ECO:0000256" key="4">
    <source>
        <dbReference type="SAM" id="MobiDB-lite"/>
    </source>
</evidence>
<name>A0A1L9S936_9EURO</name>
<dbReference type="AlphaFoldDB" id="A0A1L9S936"/>
<dbReference type="EMBL" id="KV878351">
    <property type="protein sequence ID" value="OJJ43665.1"/>
    <property type="molecule type" value="Genomic_DNA"/>
</dbReference>
<dbReference type="OrthoDB" id="341259at2759"/>
<dbReference type="VEuPathDB" id="FungiDB:ASPZODRAFT_910635"/>
<proteinExistence type="predicted"/>
<dbReference type="RefSeq" id="XP_022578175.1">
    <property type="nucleotide sequence ID" value="XM_022730413.1"/>
</dbReference>
<evidence type="ECO:0000313" key="6">
    <source>
        <dbReference type="Proteomes" id="UP000184188"/>
    </source>
</evidence>
<feature type="repeat" description="ANK" evidence="3">
    <location>
        <begin position="903"/>
        <end position="935"/>
    </location>
</feature>
<evidence type="ECO:0000256" key="2">
    <source>
        <dbReference type="ARBA" id="ARBA00023043"/>
    </source>
</evidence>
<feature type="repeat" description="ANK" evidence="3">
    <location>
        <begin position="691"/>
        <end position="723"/>
    </location>
</feature>
<dbReference type="Gene3D" id="1.25.40.20">
    <property type="entry name" value="Ankyrin repeat-containing domain"/>
    <property type="match status" value="2"/>
</dbReference>
<dbReference type="PANTHER" id="PTHR24198:SF165">
    <property type="entry name" value="ANKYRIN REPEAT-CONTAINING PROTEIN-RELATED"/>
    <property type="match status" value="1"/>
</dbReference>
<sequence length="1128" mass="124578">MTDLFLSCRITLRTRTISIYANPETSGKIDSVFDRATAILGIPAELPLPEETSEQENTTLVSRLSDIICYGSYSWGAPPSWVAIEQSLLSFALPHCRFVSTGIIESHPILRSAEHRKWVASRGLQVLYVHGKDQKLVAEAAEQVFLAWQRQQHDMKLDGANVLSFAFSNCDPERSSMSAMASALIVETTHRLPMGEVGIQRQLLENQFSLQHGWTAKDVRNLLRCNMRLLTNTNTAMLFLRDLDACGTSNSRMGYLKAIAQGISFTDAPIKLLITSTTPDVLTKELDICVPNMTLHSYRVGQEPSDNAPTKDSNQRLTLRFCPNGHGETFFQERLQELIPMNRDTLCAIVETVSCYTGWPNRRSSQTHARFCELLGSVTVSDTVESVLDNILRSIPDTEQLRSTLIWVLCGSRPLTPRELTALCFYSIEGGHVQLTTHHPSSADLLQLASWHQTWLTGLLEFSHGQVCLRQDVLRVFQSGGEYIWAEIQSTAPETTCTFLNRFLTSKIIQSRLTDIYRKYQERVISSKKQITPPVIPDRRDIIYYATESFPYHLSKAPSVLKTLLPVLFQPNGPLTPWAHLYWAMQNPFSRPKMGDLDSAGATLLALGDHSSRLYKLLSETGHDLPTQVGSLSEAMRRGDEDAVLHNLDRSPGPENISVLWRAVYLDMRRVVDALLDAGMSPDPSYDPAIFDPSPLYMACKLNHLEIVQSLLKKGANINVLRSDTFGILYIATVHGNDDVIKAIVSRDNGLLDAPRPWTPLYVASCSGLWKVVETLASLDANMDLPGRGHEGAEVRPLAAAVSLGRFKTVQALLENDADPNPIGPGGRITALEVAIQELSHPDCIRLLLDHNANPNHELHDPTLLVRAIVSGMQLSIRLEIMDILVSHESAAVDINAVGRPSSGMTPLMHAAAAGDRETVDWLLDHQANIALVDLNGQNALFHAVGGHHVGAVQVLLGRGSPLAEKNNDGWTMLELALQDAQILELLLNAGVDPEVEMGGLTAINRASSAGNVEAVRLLVKRGVNIHHRDSFGWSPILDASGYSPNEEICRILMEAGAKLTDTTIFSRCCSNIVGCSGWRRRMPIRTPRSRLRFGAINPIASHCFFGPALTSTPSPTRDGRRSSAQWP</sequence>
<dbReference type="Pfam" id="PF12796">
    <property type="entry name" value="Ank_2"/>
    <property type="match status" value="3"/>
</dbReference>
<dbReference type="STRING" id="1073090.A0A1L9S936"/>
<evidence type="ECO:0000313" key="5">
    <source>
        <dbReference type="EMBL" id="OJJ43665.1"/>
    </source>
</evidence>
<reference evidence="6" key="1">
    <citation type="journal article" date="2017" name="Genome Biol.">
        <title>Comparative genomics reveals high biological diversity and specific adaptations in the industrially and medically important fungal genus Aspergillus.</title>
        <authorList>
            <person name="de Vries R.P."/>
            <person name="Riley R."/>
            <person name="Wiebenga A."/>
            <person name="Aguilar-Osorio G."/>
            <person name="Amillis S."/>
            <person name="Uchima C.A."/>
            <person name="Anderluh G."/>
            <person name="Asadollahi M."/>
            <person name="Askin M."/>
            <person name="Barry K."/>
            <person name="Battaglia E."/>
            <person name="Bayram O."/>
            <person name="Benocci T."/>
            <person name="Braus-Stromeyer S.A."/>
            <person name="Caldana C."/>
            <person name="Canovas D."/>
            <person name="Cerqueira G.C."/>
            <person name="Chen F."/>
            <person name="Chen W."/>
            <person name="Choi C."/>
            <person name="Clum A."/>
            <person name="Dos Santos R.A."/>
            <person name="Damasio A.R."/>
            <person name="Diallinas G."/>
            <person name="Emri T."/>
            <person name="Fekete E."/>
            <person name="Flipphi M."/>
            <person name="Freyberg S."/>
            <person name="Gallo A."/>
            <person name="Gournas C."/>
            <person name="Habgood R."/>
            <person name="Hainaut M."/>
            <person name="Harispe M.L."/>
            <person name="Henrissat B."/>
            <person name="Hilden K.S."/>
            <person name="Hope R."/>
            <person name="Hossain A."/>
            <person name="Karabika E."/>
            <person name="Karaffa L."/>
            <person name="Karanyi Z."/>
            <person name="Krasevec N."/>
            <person name="Kuo A."/>
            <person name="Kusch H."/>
            <person name="LaButti K."/>
            <person name="Lagendijk E.L."/>
            <person name="Lapidus A."/>
            <person name="Levasseur A."/>
            <person name="Lindquist E."/>
            <person name="Lipzen A."/>
            <person name="Logrieco A.F."/>
            <person name="MacCabe A."/>
            <person name="Maekelae M.R."/>
            <person name="Malavazi I."/>
            <person name="Melin P."/>
            <person name="Meyer V."/>
            <person name="Mielnichuk N."/>
            <person name="Miskei M."/>
            <person name="Molnar A.P."/>
            <person name="Mule G."/>
            <person name="Ngan C.Y."/>
            <person name="Orejas M."/>
            <person name="Orosz E."/>
            <person name="Ouedraogo J.P."/>
            <person name="Overkamp K.M."/>
            <person name="Park H.-S."/>
            <person name="Perrone G."/>
            <person name="Piumi F."/>
            <person name="Punt P.J."/>
            <person name="Ram A.F."/>
            <person name="Ramon A."/>
            <person name="Rauscher S."/>
            <person name="Record E."/>
            <person name="Riano-Pachon D.M."/>
            <person name="Robert V."/>
            <person name="Roehrig J."/>
            <person name="Ruller R."/>
            <person name="Salamov A."/>
            <person name="Salih N.S."/>
            <person name="Samson R.A."/>
            <person name="Sandor E."/>
            <person name="Sanguinetti M."/>
            <person name="Schuetze T."/>
            <person name="Sepcic K."/>
            <person name="Shelest E."/>
            <person name="Sherlock G."/>
            <person name="Sophianopoulou V."/>
            <person name="Squina F.M."/>
            <person name="Sun H."/>
            <person name="Susca A."/>
            <person name="Todd R.B."/>
            <person name="Tsang A."/>
            <person name="Unkles S.E."/>
            <person name="van de Wiele N."/>
            <person name="van Rossen-Uffink D."/>
            <person name="Oliveira J.V."/>
            <person name="Vesth T.C."/>
            <person name="Visser J."/>
            <person name="Yu J.-H."/>
            <person name="Zhou M."/>
            <person name="Andersen M.R."/>
            <person name="Archer D.B."/>
            <person name="Baker S.E."/>
            <person name="Benoit I."/>
            <person name="Brakhage A.A."/>
            <person name="Braus G.H."/>
            <person name="Fischer R."/>
            <person name="Frisvad J.C."/>
            <person name="Goldman G.H."/>
            <person name="Houbraken J."/>
            <person name="Oakley B."/>
            <person name="Pocsi I."/>
            <person name="Scazzocchio C."/>
            <person name="Seiboth B."/>
            <person name="vanKuyk P.A."/>
            <person name="Wortman J."/>
            <person name="Dyer P.S."/>
            <person name="Grigoriev I.V."/>
        </authorList>
    </citation>
    <scope>NUCLEOTIDE SEQUENCE [LARGE SCALE GENOMIC DNA]</scope>
    <source>
        <strain evidence="6">CBS 506.65</strain>
    </source>
</reference>
<protein>
    <submittedName>
        <fullName evidence="5">Uncharacterized protein</fullName>
    </submittedName>
</protein>
<feature type="region of interest" description="Disordered" evidence="4">
    <location>
        <begin position="1109"/>
        <end position="1128"/>
    </location>
</feature>
<keyword evidence="6" id="KW-1185">Reference proteome</keyword>
<evidence type="ECO:0000256" key="1">
    <source>
        <dbReference type="ARBA" id="ARBA00022737"/>
    </source>
</evidence>
<keyword evidence="2 3" id="KW-0040">ANK repeat</keyword>
<accession>A0A1L9S936</accession>
<organism evidence="5 6">
    <name type="scientific">Penicilliopsis zonata CBS 506.65</name>
    <dbReference type="NCBI Taxonomy" id="1073090"/>
    <lineage>
        <taxon>Eukaryota</taxon>
        <taxon>Fungi</taxon>
        <taxon>Dikarya</taxon>
        <taxon>Ascomycota</taxon>
        <taxon>Pezizomycotina</taxon>
        <taxon>Eurotiomycetes</taxon>
        <taxon>Eurotiomycetidae</taxon>
        <taxon>Eurotiales</taxon>
        <taxon>Aspergillaceae</taxon>
        <taxon>Penicilliopsis</taxon>
    </lineage>
</organism>
<dbReference type="PROSITE" id="PS50297">
    <property type="entry name" value="ANK_REP_REGION"/>
    <property type="match status" value="3"/>
</dbReference>
<keyword evidence="1" id="KW-0677">Repeat</keyword>
<dbReference type="InterPro" id="IPR002110">
    <property type="entry name" value="Ankyrin_rpt"/>
</dbReference>
<feature type="repeat" description="ANK" evidence="3">
    <location>
        <begin position="999"/>
        <end position="1031"/>
    </location>
</feature>
<dbReference type="PROSITE" id="PS50088">
    <property type="entry name" value="ANK_REPEAT"/>
    <property type="match status" value="3"/>
</dbReference>
<gene>
    <name evidence="5" type="ORF">ASPZODRAFT_910635</name>
</gene>
<dbReference type="SUPFAM" id="SSF48403">
    <property type="entry name" value="Ankyrin repeat"/>
    <property type="match status" value="1"/>
</dbReference>